<dbReference type="AlphaFoldDB" id="A0A0C3KQX0"/>
<gene>
    <name evidence="4" type="ORF">M404DRAFT_20485</name>
</gene>
<feature type="domain" description="Helitron helicase-like" evidence="2">
    <location>
        <begin position="918"/>
        <end position="974"/>
    </location>
</feature>
<sequence length="1259" mass="141917">MDELAQARAELAQLQSTEWALVQQLLAVRVAVETQKRKISELAKAQPSLVDRLPIELVTRIFSFVLMCSNEDPRLFLKLLRKRRKILARVSPFWRELVCNTPSFWSDVGLTRSSRPKSFLRRLKRSRECPLQVTILNAPGGSEMDTLLDILLASTNRWRTLRVQGITQSVLSDLLHKFNQFEFPCLEDVSIDLCGCDYPQFLSPAHSPALRHLDLLQLNGTVDFSTATTTLTTLGLSISAIRDQLFLTGIATQSLTTLTFTDVTSDRGQDWVLERNSLRFPLLQRLVLDAIDPYRFMDAVVAPKLEYIEYIHHPDSIPGTFAPKFGHVRHFTFKSRNSLSGGIHLNESQVHMLCQTFSGVRHASLPASHIDNFFADISVFDASELHTPVDSWENLEQLSLICDCHDWDWHIDTLVEWFTPRQKLGRPSLHVQVLGSQDDWQMTIEDFSYLYSQLRDCCVLEFKGLRLSHTLRLSTDGGFLHVRVDDENSIVLNNWREISLENLDPFWLGLLNERQSFSQTADAGAVGDLVKLLLILARRTPRQPKDSIANFQYYGLCELPQDVQESICAASALELLLVTACRATVITHHYQTKSIRGGHIPEEASQRFNRGNVALLPQDPSALSNVLPPTPSNLRGAVCVVFAGGSFRPSADALQRFPPVLVSKSRVKCIVEWLTSNNDWYMKNDISFSPENLASLVKGTEDTGVLQGIEITHLRNDDETSNPDGCVDWSALAADLVTETVAYTDGDRSEQSHCAMKATALAHALNHKNFLVSRTGSELMNENSPGFLTAVFPHLNPWGIGGFNHPAHRPDQHISFQRQLKNLLRQVDSPFARDATFPFICWNILQKWAASENTAFCIPSTCRHSLVNDVREAEASITSLAEKLENNPKAKVNSVGSDRGMDVVRWRQLSAYERAVFVASHPGAAAKAFDVIIRGFIDIVVKFNKGVGLFGKCTGYYGTVEAQGRGTLHCHMLLWVDGHPNPEHLQQLMIADEQFKSLLFHWLEDIIKCELPGSTPDDLDTTVTTPAKPVRRDDEPDPRLQLPPQVAQMEESAFQDAFQEFYDPMVISRANGEVTVVKLPFPLLNVQHTLGDFMLLSRTIATHSDSIPLPQKSNFRMEEFCHAMLLLFRPWHKPSDLLQDYTCWMEAFDTYQFSETSSRMISNFMIELECKDAKDTVRDDYNSKSLHARASAPFHLQRSNEFDVELLKEALILDSDLDHAMDADAQMFACGDHTDSAAPVILQDEVDIIAMSRVLHERC</sequence>
<proteinExistence type="predicted"/>
<evidence type="ECO:0000313" key="4">
    <source>
        <dbReference type="EMBL" id="KIO11907.1"/>
    </source>
</evidence>
<evidence type="ECO:0000259" key="3">
    <source>
        <dbReference type="Pfam" id="PF20209"/>
    </source>
</evidence>
<evidence type="ECO:0000313" key="5">
    <source>
        <dbReference type="Proteomes" id="UP000054217"/>
    </source>
</evidence>
<dbReference type="InterPro" id="IPR046700">
    <property type="entry name" value="DUF6570"/>
</dbReference>
<feature type="region of interest" description="Disordered" evidence="1">
    <location>
        <begin position="1017"/>
        <end position="1038"/>
    </location>
</feature>
<dbReference type="OrthoDB" id="3038402at2759"/>
<organism evidence="4 5">
    <name type="scientific">Pisolithus tinctorius Marx 270</name>
    <dbReference type="NCBI Taxonomy" id="870435"/>
    <lineage>
        <taxon>Eukaryota</taxon>
        <taxon>Fungi</taxon>
        <taxon>Dikarya</taxon>
        <taxon>Basidiomycota</taxon>
        <taxon>Agaricomycotina</taxon>
        <taxon>Agaricomycetes</taxon>
        <taxon>Agaricomycetidae</taxon>
        <taxon>Boletales</taxon>
        <taxon>Sclerodermatineae</taxon>
        <taxon>Pisolithaceae</taxon>
        <taxon>Pisolithus</taxon>
    </lineage>
</organism>
<dbReference type="Pfam" id="PF20209">
    <property type="entry name" value="DUF6570"/>
    <property type="match status" value="1"/>
</dbReference>
<dbReference type="STRING" id="870435.A0A0C3KQX0"/>
<dbReference type="InterPro" id="IPR025476">
    <property type="entry name" value="Helitron_helicase-like"/>
</dbReference>
<evidence type="ECO:0000256" key="1">
    <source>
        <dbReference type="SAM" id="MobiDB-lite"/>
    </source>
</evidence>
<accession>A0A0C3KQX0</accession>
<reference evidence="4 5" key="1">
    <citation type="submission" date="2014-04" db="EMBL/GenBank/DDBJ databases">
        <authorList>
            <consortium name="DOE Joint Genome Institute"/>
            <person name="Kuo A."/>
            <person name="Kohler A."/>
            <person name="Costa M.D."/>
            <person name="Nagy L.G."/>
            <person name="Floudas D."/>
            <person name="Copeland A."/>
            <person name="Barry K.W."/>
            <person name="Cichocki N."/>
            <person name="Veneault-Fourrey C."/>
            <person name="LaButti K."/>
            <person name="Lindquist E.A."/>
            <person name="Lipzen A."/>
            <person name="Lundell T."/>
            <person name="Morin E."/>
            <person name="Murat C."/>
            <person name="Sun H."/>
            <person name="Tunlid A."/>
            <person name="Henrissat B."/>
            <person name="Grigoriev I.V."/>
            <person name="Hibbett D.S."/>
            <person name="Martin F."/>
            <person name="Nordberg H.P."/>
            <person name="Cantor M.N."/>
            <person name="Hua S.X."/>
        </authorList>
    </citation>
    <scope>NUCLEOTIDE SEQUENCE [LARGE SCALE GENOMIC DNA]</scope>
    <source>
        <strain evidence="4 5">Marx 270</strain>
    </source>
</reference>
<evidence type="ECO:0000259" key="2">
    <source>
        <dbReference type="Pfam" id="PF14214"/>
    </source>
</evidence>
<dbReference type="Proteomes" id="UP000054217">
    <property type="component" value="Unassembled WGS sequence"/>
</dbReference>
<keyword evidence="5" id="KW-1185">Reference proteome</keyword>
<dbReference type="EMBL" id="KN831949">
    <property type="protein sequence ID" value="KIO11907.1"/>
    <property type="molecule type" value="Genomic_DNA"/>
</dbReference>
<protein>
    <submittedName>
        <fullName evidence="4">Uncharacterized protein</fullName>
    </submittedName>
</protein>
<dbReference type="Pfam" id="PF14214">
    <property type="entry name" value="Helitron_like_N"/>
    <property type="match status" value="1"/>
</dbReference>
<dbReference type="InParanoid" id="A0A0C3KQX0"/>
<feature type="domain" description="DUF6570" evidence="3">
    <location>
        <begin position="541"/>
        <end position="694"/>
    </location>
</feature>
<name>A0A0C3KQX0_PISTI</name>
<reference evidence="5" key="2">
    <citation type="submission" date="2015-01" db="EMBL/GenBank/DDBJ databases">
        <title>Evolutionary Origins and Diversification of the Mycorrhizal Mutualists.</title>
        <authorList>
            <consortium name="DOE Joint Genome Institute"/>
            <consortium name="Mycorrhizal Genomics Consortium"/>
            <person name="Kohler A."/>
            <person name="Kuo A."/>
            <person name="Nagy L.G."/>
            <person name="Floudas D."/>
            <person name="Copeland A."/>
            <person name="Barry K.W."/>
            <person name="Cichocki N."/>
            <person name="Veneault-Fourrey C."/>
            <person name="LaButti K."/>
            <person name="Lindquist E.A."/>
            <person name="Lipzen A."/>
            <person name="Lundell T."/>
            <person name="Morin E."/>
            <person name="Murat C."/>
            <person name="Riley R."/>
            <person name="Ohm R."/>
            <person name="Sun H."/>
            <person name="Tunlid A."/>
            <person name="Henrissat B."/>
            <person name="Grigoriev I.V."/>
            <person name="Hibbett D.S."/>
            <person name="Martin F."/>
        </authorList>
    </citation>
    <scope>NUCLEOTIDE SEQUENCE [LARGE SCALE GENOMIC DNA]</scope>
    <source>
        <strain evidence="5">Marx 270</strain>
    </source>
</reference>
<dbReference type="HOGENOM" id="CLU_265008_0_0_1"/>